<feature type="compositionally biased region" description="Basic and acidic residues" evidence="1">
    <location>
        <begin position="1"/>
        <end position="12"/>
    </location>
</feature>
<evidence type="ECO:0000256" key="1">
    <source>
        <dbReference type="SAM" id="MobiDB-lite"/>
    </source>
</evidence>
<evidence type="ECO:0000313" key="2">
    <source>
        <dbReference type="EMBL" id="GBO21075.1"/>
    </source>
</evidence>
<organism evidence="2 3">
    <name type="scientific">Araneus ventricosus</name>
    <name type="common">Orbweaver spider</name>
    <name type="synonym">Epeira ventricosa</name>
    <dbReference type="NCBI Taxonomy" id="182803"/>
    <lineage>
        <taxon>Eukaryota</taxon>
        <taxon>Metazoa</taxon>
        <taxon>Ecdysozoa</taxon>
        <taxon>Arthropoda</taxon>
        <taxon>Chelicerata</taxon>
        <taxon>Arachnida</taxon>
        <taxon>Araneae</taxon>
        <taxon>Araneomorphae</taxon>
        <taxon>Entelegynae</taxon>
        <taxon>Araneoidea</taxon>
        <taxon>Araneidae</taxon>
        <taxon>Araneus</taxon>
    </lineage>
</organism>
<proteinExistence type="predicted"/>
<feature type="compositionally biased region" description="Polar residues" evidence="1">
    <location>
        <begin position="13"/>
        <end position="23"/>
    </location>
</feature>
<dbReference type="AlphaFoldDB" id="A0A4Y2V706"/>
<sequence>MPLRPAKDDVKQRSLNNSIMETSTESMELDYSFESCAGESQSNSFSERVSSNSNTEVREISGAIQYPSSDCSSSSQVSENLENTDCNKKSEKKRICDKFDLIGHRMKFYWREKIKQAQFSENRWQLLSPIQALII</sequence>
<accession>A0A4Y2V706</accession>
<gene>
    <name evidence="2" type="ORF">AVEN_144185_1</name>
</gene>
<protein>
    <submittedName>
        <fullName evidence="2">Uncharacterized protein</fullName>
    </submittedName>
</protein>
<evidence type="ECO:0000313" key="3">
    <source>
        <dbReference type="Proteomes" id="UP000499080"/>
    </source>
</evidence>
<dbReference type="EMBL" id="BGPR01044329">
    <property type="protein sequence ID" value="GBO21075.1"/>
    <property type="molecule type" value="Genomic_DNA"/>
</dbReference>
<feature type="region of interest" description="Disordered" evidence="1">
    <location>
        <begin position="1"/>
        <end position="23"/>
    </location>
</feature>
<dbReference type="Proteomes" id="UP000499080">
    <property type="component" value="Unassembled WGS sequence"/>
</dbReference>
<name>A0A4Y2V706_ARAVE</name>
<comment type="caution">
    <text evidence="2">The sequence shown here is derived from an EMBL/GenBank/DDBJ whole genome shotgun (WGS) entry which is preliminary data.</text>
</comment>
<feature type="compositionally biased region" description="Low complexity" evidence="1">
    <location>
        <begin position="68"/>
        <end position="78"/>
    </location>
</feature>
<feature type="region of interest" description="Disordered" evidence="1">
    <location>
        <begin position="66"/>
        <end position="86"/>
    </location>
</feature>
<keyword evidence="3" id="KW-1185">Reference proteome</keyword>
<reference evidence="2 3" key="1">
    <citation type="journal article" date="2019" name="Sci. Rep.">
        <title>Orb-weaving spider Araneus ventricosus genome elucidates the spidroin gene catalogue.</title>
        <authorList>
            <person name="Kono N."/>
            <person name="Nakamura H."/>
            <person name="Ohtoshi R."/>
            <person name="Moran D.A.P."/>
            <person name="Shinohara A."/>
            <person name="Yoshida Y."/>
            <person name="Fujiwara M."/>
            <person name="Mori M."/>
            <person name="Tomita M."/>
            <person name="Arakawa K."/>
        </authorList>
    </citation>
    <scope>NUCLEOTIDE SEQUENCE [LARGE SCALE GENOMIC DNA]</scope>
</reference>